<name>E5A3C3_LEPMJ</name>
<gene>
    <name evidence="1" type="ORF">LEMA_uP095450.1</name>
</gene>
<protein>
    <submittedName>
        <fullName evidence="1">Predicted protein</fullName>
    </submittedName>
</protein>
<dbReference type="InParanoid" id="E5A3C3"/>
<reference evidence="2" key="1">
    <citation type="journal article" date="2011" name="Nat. Commun.">
        <title>Effector diversification within compartments of the Leptosphaeria maculans genome affected by Repeat-Induced Point mutations.</title>
        <authorList>
            <person name="Rouxel T."/>
            <person name="Grandaubert J."/>
            <person name="Hane J.K."/>
            <person name="Hoede C."/>
            <person name="van de Wouw A.P."/>
            <person name="Couloux A."/>
            <person name="Dominguez V."/>
            <person name="Anthouard V."/>
            <person name="Bally P."/>
            <person name="Bourras S."/>
            <person name="Cozijnsen A.J."/>
            <person name="Ciuffetti L.M."/>
            <person name="Degrave A."/>
            <person name="Dilmaghani A."/>
            <person name="Duret L."/>
            <person name="Fudal I."/>
            <person name="Goodwin S.B."/>
            <person name="Gout L."/>
            <person name="Glaser N."/>
            <person name="Linglin J."/>
            <person name="Kema G.H.J."/>
            <person name="Lapalu N."/>
            <person name="Lawrence C.B."/>
            <person name="May K."/>
            <person name="Meyer M."/>
            <person name="Ollivier B."/>
            <person name="Poulain J."/>
            <person name="Schoch C.L."/>
            <person name="Simon A."/>
            <person name="Spatafora J.W."/>
            <person name="Stachowiak A."/>
            <person name="Turgeon B.G."/>
            <person name="Tyler B.M."/>
            <person name="Vincent D."/>
            <person name="Weissenbach J."/>
            <person name="Amselem J."/>
            <person name="Quesneville H."/>
            <person name="Oliver R.P."/>
            <person name="Wincker P."/>
            <person name="Balesdent M.-H."/>
            <person name="Howlett B.J."/>
        </authorList>
    </citation>
    <scope>NUCLEOTIDE SEQUENCE [LARGE SCALE GENOMIC DNA]</scope>
    <source>
        <strain evidence="2">JN3 / isolate v23.1.3 / race Av1-4-5-6-7-8</strain>
    </source>
</reference>
<organism evidence="2">
    <name type="scientific">Leptosphaeria maculans (strain JN3 / isolate v23.1.3 / race Av1-4-5-6-7-8)</name>
    <name type="common">Blackleg fungus</name>
    <name type="synonym">Phoma lingam</name>
    <dbReference type="NCBI Taxonomy" id="985895"/>
    <lineage>
        <taxon>Eukaryota</taxon>
        <taxon>Fungi</taxon>
        <taxon>Dikarya</taxon>
        <taxon>Ascomycota</taxon>
        <taxon>Pezizomycotina</taxon>
        <taxon>Dothideomycetes</taxon>
        <taxon>Pleosporomycetidae</taxon>
        <taxon>Pleosporales</taxon>
        <taxon>Pleosporineae</taxon>
        <taxon>Leptosphaeriaceae</taxon>
        <taxon>Plenodomus</taxon>
        <taxon>Plenodomus lingam/Leptosphaeria maculans species complex</taxon>
    </lineage>
</organism>
<keyword evidence="2" id="KW-1185">Reference proteome</keyword>
<evidence type="ECO:0000313" key="2">
    <source>
        <dbReference type="Proteomes" id="UP000002668"/>
    </source>
</evidence>
<dbReference type="HOGENOM" id="CLU_2868092_0_0_1"/>
<evidence type="ECO:0000313" key="1">
    <source>
        <dbReference type="EMBL" id="CBX98136.1"/>
    </source>
</evidence>
<accession>E5A3C3</accession>
<sequence>MAKLDSELGPGSLDSVGIHQSKNQWPFAIREFHLWETRIVGKHPARPNIVKPNKVPYPTMAYLY</sequence>
<proteinExistence type="predicted"/>
<dbReference type="EMBL" id="FP929133">
    <property type="protein sequence ID" value="CBX98136.1"/>
    <property type="molecule type" value="Genomic_DNA"/>
</dbReference>
<dbReference type="Proteomes" id="UP000002668">
    <property type="component" value="Genome"/>
</dbReference>
<dbReference type="VEuPathDB" id="FungiDB:LEMA_uP095450.1"/>
<dbReference type="AlphaFoldDB" id="E5A3C3"/>